<gene>
    <name evidence="6" type="ORF">C8J26_0589</name>
</gene>
<sequence>MVFASDDRSHVPSSAVIAQVDLLLRGGAIGLLMLAAVVFARAPASLPSRFGLALTLCTVVGTLAGLPHAPTAIDPLLDLSASAAIPLFWLFARAWFDDAFRPKPVDMALAAAFLGCTLYAGLQGRGLAAPIRGLDIAVYLAGMAFAIHAQWLAWRNRQGDLVEPRRQARTVFVVSVGLIILWLLGSEIVGRATDELALSGMASAAGLFMGAFVITALLFGLRHPEAFPTALPRATGDDTVPEAVASPEPLDATLGQSLARMMTQDRAYRDPELTIGTIAARVETPEYRVRRHINGGLGYRNVSDYLNEHRIAEVRSALADPAQADVPILTIAMDAGFGSLVMFNRVFKERLGETPSAFRRRHLDG</sequence>
<feature type="transmembrane region" description="Helical" evidence="4">
    <location>
        <begin position="196"/>
        <end position="221"/>
    </location>
</feature>
<keyword evidence="4" id="KW-1133">Transmembrane helix</keyword>
<dbReference type="PROSITE" id="PS00041">
    <property type="entry name" value="HTH_ARAC_FAMILY_1"/>
    <property type="match status" value="1"/>
</dbReference>
<dbReference type="Pfam" id="PF12833">
    <property type="entry name" value="HTH_18"/>
    <property type="match status" value="1"/>
</dbReference>
<dbReference type="GO" id="GO:0003700">
    <property type="term" value="F:DNA-binding transcription factor activity"/>
    <property type="evidence" value="ECO:0007669"/>
    <property type="project" value="InterPro"/>
</dbReference>
<keyword evidence="7" id="KW-1185">Reference proteome</keyword>
<proteinExistence type="predicted"/>
<reference evidence="6 7" key="1">
    <citation type="submission" date="2018-04" db="EMBL/GenBank/DDBJ databases">
        <title>Genomic Encyclopedia of Type Strains, Phase III (KMG-III): the genomes of soil and plant-associated and newly described type strains.</title>
        <authorList>
            <person name="Whitman W."/>
        </authorList>
    </citation>
    <scope>NUCLEOTIDE SEQUENCE [LARGE SCALE GENOMIC DNA]</scope>
    <source>
        <strain evidence="6 7">MA101b</strain>
    </source>
</reference>
<dbReference type="PANTHER" id="PTHR43280:SF29">
    <property type="entry name" value="ARAC-FAMILY TRANSCRIPTIONAL REGULATOR"/>
    <property type="match status" value="1"/>
</dbReference>
<dbReference type="InterPro" id="IPR018062">
    <property type="entry name" value="HTH_AraC-typ_CS"/>
</dbReference>
<keyword evidence="4" id="KW-0472">Membrane</keyword>
<evidence type="ECO:0000256" key="1">
    <source>
        <dbReference type="ARBA" id="ARBA00023015"/>
    </source>
</evidence>
<dbReference type="PANTHER" id="PTHR43280">
    <property type="entry name" value="ARAC-FAMILY TRANSCRIPTIONAL REGULATOR"/>
    <property type="match status" value="1"/>
</dbReference>
<dbReference type="PROSITE" id="PS01124">
    <property type="entry name" value="HTH_ARAC_FAMILY_2"/>
    <property type="match status" value="1"/>
</dbReference>
<evidence type="ECO:0000256" key="4">
    <source>
        <dbReference type="SAM" id="Phobius"/>
    </source>
</evidence>
<feature type="transmembrane region" description="Helical" evidence="4">
    <location>
        <begin position="22"/>
        <end position="40"/>
    </location>
</feature>
<feature type="transmembrane region" description="Helical" evidence="4">
    <location>
        <begin position="166"/>
        <end position="184"/>
    </location>
</feature>
<dbReference type="GO" id="GO:0043565">
    <property type="term" value="F:sequence-specific DNA binding"/>
    <property type="evidence" value="ECO:0007669"/>
    <property type="project" value="InterPro"/>
</dbReference>
<protein>
    <submittedName>
        <fullName evidence="6">AraC family transcriptional regulator</fullName>
    </submittedName>
</protein>
<evidence type="ECO:0000313" key="6">
    <source>
        <dbReference type="EMBL" id="PTQ62310.1"/>
    </source>
</evidence>
<keyword evidence="4" id="KW-0812">Transmembrane</keyword>
<dbReference type="EMBL" id="QAOG01000001">
    <property type="protein sequence ID" value="PTQ62310.1"/>
    <property type="molecule type" value="Genomic_DNA"/>
</dbReference>
<comment type="caution">
    <text evidence="6">The sequence shown here is derived from an EMBL/GenBank/DDBJ whole genome shotgun (WGS) entry which is preliminary data.</text>
</comment>
<dbReference type="Gene3D" id="1.10.10.60">
    <property type="entry name" value="Homeodomain-like"/>
    <property type="match status" value="1"/>
</dbReference>
<feature type="transmembrane region" description="Helical" evidence="4">
    <location>
        <begin position="136"/>
        <end position="154"/>
    </location>
</feature>
<accession>A0A2T5GSL0</accession>
<evidence type="ECO:0000313" key="7">
    <source>
        <dbReference type="Proteomes" id="UP000244189"/>
    </source>
</evidence>
<keyword evidence="2" id="KW-0238">DNA-binding</keyword>
<evidence type="ECO:0000259" key="5">
    <source>
        <dbReference type="PROSITE" id="PS01124"/>
    </source>
</evidence>
<dbReference type="Proteomes" id="UP000244189">
    <property type="component" value="Unassembled WGS sequence"/>
</dbReference>
<dbReference type="InterPro" id="IPR009057">
    <property type="entry name" value="Homeodomain-like_sf"/>
</dbReference>
<feature type="transmembrane region" description="Helical" evidence="4">
    <location>
        <begin position="52"/>
        <end position="73"/>
    </location>
</feature>
<keyword evidence="1" id="KW-0805">Transcription regulation</keyword>
<keyword evidence="3" id="KW-0804">Transcription</keyword>
<feature type="transmembrane region" description="Helical" evidence="4">
    <location>
        <begin position="108"/>
        <end position="124"/>
    </location>
</feature>
<name>A0A2T5GSL0_9SPHN</name>
<feature type="domain" description="HTH araC/xylS-type" evidence="5">
    <location>
        <begin position="256"/>
        <end position="361"/>
    </location>
</feature>
<dbReference type="SMART" id="SM00342">
    <property type="entry name" value="HTH_ARAC"/>
    <property type="match status" value="1"/>
</dbReference>
<dbReference type="SUPFAM" id="SSF46689">
    <property type="entry name" value="Homeodomain-like"/>
    <property type="match status" value="1"/>
</dbReference>
<dbReference type="AlphaFoldDB" id="A0A2T5GSL0"/>
<evidence type="ECO:0000256" key="3">
    <source>
        <dbReference type="ARBA" id="ARBA00023163"/>
    </source>
</evidence>
<dbReference type="InterPro" id="IPR018060">
    <property type="entry name" value="HTH_AraC"/>
</dbReference>
<evidence type="ECO:0000256" key="2">
    <source>
        <dbReference type="ARBA" id="ARBA00023125"/>
    </source>
</evidence>
<organism evidence="6 7">
    <name type="scientific">Sphingomonas aurantiaca</name>
    <dbReference type="NCBI Taxonomy" id="185949"/>
    <lineage>
        <taxon>Bacteria</taxon>
        <taxon>Pseudomonadati</taxon>
        <taxon>Pseudomonadota</taxon>
        <taxon>Alphaproteobacteria</taxon>
        <taxon>Sphingomonadales</taxon>
        <taxon>Sphingomonadaceae</taxon>
        <taxon>Sphingomonas</taxon>
    </lineage>
</organism>